<keyword evidence="5" id="KW-0560">Oxidoreductase</keyword>
<dbReference type="InterPro" id="IPR045054">
    <property type="entry name" value="P4HA-like"/>
</dbReference>
<dbReference type="InterPro" id="IPR044862">
    <property type="entry name" value="Pro_4_hyd_alph_FE2OG_OXY"/>
</dbReference>
<evidence type="ECO:0000256" key="3">
    <source>
        <dbReference type="ARBA" id="ARBA00022896"/>
    </source>
</evidence>
<dbReference type="GO" id="GO:0004656">
    <property type="term" value="F:procollagen-proline 4-dioxygenase activity"/>
    <property type="evidence" value="ECO:0007669"/>
    <property type="project" value="TreeGrafter"/>
</dbReference>
<dbReference type="GO" id="GO:0031418">
    <property type="term" value="F:L-ascorbic acid binding"/>
    <property type="evidence" value="ECO:0007669"/>
    <property type="project" value="UniProtKB-KW"/>
</dbReference>
<feature type="domain" description="Fe2OG dioxygenase" evidence="8">
    <location>
        <begin position="152"/>
        <end position="255"/>
    </location>
</feature>
<keyword evidence="6" id="KW-0408">Iron</keyword>
<gene>
    <name evidence="9" type="ORF">GCK32_004385</name>
</gene>
<keyword evidence="2" id="KW-0479">Metal-binding</keyword>
<accession>A0AAN8G905</accession>
<sequence length="302" mass="34490">MVATVLLLLAILHAKTAAVSWKSKKHFIGNDAWADEHLSLCDSPKPRNNNESCYTHVINYQRLNTEVINRDPILLILHEFIPSQYVDELLAETRKMEMEMEKIVSDSRAASEPYYDSSRRANGTAIDHEETAAVAKVFRRARAMMPFINFQSSEQWQIVSYQDNGHFAPHNDYVEFVHENIRYGRFATFQLLLQKAQKGGGTVFPNLETTVMPTPGDVIFWTNIDVNRRETPGTFHGGCPVWEGEKVAAVKWILTAEQYEQEVFQSAHEDGTFDIEKLIHPGQYYCTKASFYGKCQAMQTST</sequence>
<evidence type="ECO:0000313" key="9">
    <source>
        <dbReference type="EMBL" id="KAK5979433.1"/>
    </source>
</evidence>
<dbReference type="AlphaFoldDB" id="A0AAN8G905"/>
<dbReference type="Pfam" id="PF13640">
    <property type="entry name" value="2OG-FeII_Oxy_3"/>
    <property type="match status" value="1"/>
</dbReference>
<dbReference type="PANTHER" id="PTHR10869:SF210">
    <property type="entry name" value="FE2OG DIOXYGENASE DOMAIN-CONTAINING PROTEIN"/>
    <property type="match status" value="1"/>
</dbReference>
<keyword evidence="3" id="KW-0847">Vitamin C</keyword>
<evidence type="ECO:0000256" key="5">
    <source>
        <dbReference type="ARBA" id="ARBA00023002"/>
    </source>
</evidence>
<dbReference type="InterPro" id="IPR005123">
    <property type="entry name" value="Oxoglu/Fe-dep_dioxygenase_dom"/>
</dbReference>
<feature type="signal peptide" evidence="7">
    <location>
        <begin position="1"/>
        <end position="18"/>
    </location>
</feature>
<evidence type="ECO:0000256" key="6">
    <source>
        <dbReference type="ARBA" id="ARBA00023004"/>
    </source>
</evidence>
<dbReference type="PROSITE" id="PS51471">
    <property type="entry name" value="FE2OG_OXY"/>
    <property type="match status" value="1"/>
</dbReference>
<dbReference type="Proteomes" id="UP001331761">
    <property type="component" value="Unassembled WGS sequence"/>
</dbReference>
<dbReference type="GO" id="GO:0005783">
    <property type="term" value="C:endoplasmic reticulum"/>
    <property type="evidence" value="ECO:0007669"/>
    <property type="project" value="TreeGrafter"/>
</dbReference>
<dbReference type="PANTHER" id="PTHR10869">
    <property type="entry name" value="PROLYL 4-HYDROXYLASE ALPHA SUBUNIT"/>
    <property type="match status" value="1"/>
</dbReference>
<feature type="chain" id="PRO_5042955238" evidence="7">
    <location>
        <begin position="19"/>
        <end position="302"/>
    </location>
</feature>
<dbReference type="EMBL" id="WIXE01008367">
    <property type="protein sequence ID" value="KAK5979433.1"/>
    <property type="molecule type" value="Genomic_DNA"/>
</dbReference>
<reference evidence="9 10" key="1">
    <citation type="submission" date="2019-10" db="EMBL/GenBank/DDBJ databases">
        <title>Assembly and Annotation for the nematode Trichostrongylus colubriformis.</title>
        <authorList>
            <person name="Martin J."/>
        </authorList>
    </citation>
    <scope>NUCLEOTIDE SEQUENCE [LARGE SCALE GENOMIC DNA]</scope>
    <source>
        <strain evidence="9">G859</strain>
        <tissue evidence="9">Whole worm</tissue>
    </source>
</reference>
<evidence type="ECO:0000313" key="10">
    <source>
        <dbReference type="Proteomes" id="UP001331761"/>
    </source>
</evidence>
<proteinExistence type="predicted"/>
<dbReference type="GO" id="GO:0005506">
    <property type="term" value="F:iron ion binding"/>
    <property type="evidence" value="ECO:0007669"/>
    <property type="project" value="InterPro"/>
</dbReference>
<comment type="cofactor">
    <cofactor evidence="1">
        <name>L-ascorbate</name>
        <dbReference type="ChEBI" id="CHEBI:38290"/>
    </cofactor>
</comment>
<dbReference type="Gene3D" id="2.60.120.620">
    <property type="entry name" value="q2cbj1_9rhob like domain"/>
    <property type="match status" value="1"/>
</dbReference>
<dbReference type="InterPro" id="IPR006620">
    <property type="entry name" value="Pro_4_hyd_alph"/>
</dbReference>
<protein>
    <submittedName>
        <fullName evidence="9">Oxoglutarate iron-dependent oxygenase domain containing protein</fullName>
    </submittedName>
</protein>
<evidence type="ECO:0000256" key="4">
    <source>
        <dbReference type="ARBA" id="ARBA00022964"/>
    </source>
</evidence>
<name>A0AAN8G905_TRICO</name>
<evidence type="ECO:0000259" key="8">
    <source>
        <dbReference type="PROSITE" id="PS51471"/>
    </source>
</evidence>
<keyword evidence="4" id="KW-0223">Dioxygenase</keyword>
<comment type="caution">
    <text evidence="9">The sequence shown here is derived from an EMBL/GenBank/DDBJ whole genome shotgun (WGS) entry which is preliminary data.</text>
</comment>
<dbReference type="SMART" id="SM00702">
    <property type="entry name" value="P4Hc"/>
    <property type="match status" value="1"/>
</dbReference>
<keyword evidence="10" id="KW-1185">Reference proteome</keyword>
<organism evidence="9 10">
    <name type="scientific">Trichostrongylus colubriformis</name>
    <name type="common">Black scour worm</name>
    <dbReference type="NCBI Taxonomy" id="6319"/>
    <lineage>
        <taxon>Eukaryota</taxon>
        <taxon>Metazoa</taxon>
        <taxon>Ecdysozoa</taxon>
        <taxon>Nematoda</taxon>
        <taxon>Chromadorea</taxon>
        <taxon>Rhabditida</taxon>
        <taxon>Rhabditina</taxon>
        <taxon>Rhabditomorpha</taxon>
        <taxon>Strongyloidea</taxon>
        <taxon>Trichostrongylidae</taxon>
        <taxon>Trichostrongylus</taxon>
    </lineage>
</organism>
<evidence type="ECO:0000256" key="7">
    <source>
        <dbReference type="SAM" id="SignalP"/>
    </source>
</evidence>
<keyword evidence="7" id="KW-0732">Signal</keyword>
<evidence type="ECO:0000256" key="2">
    <source>
        <dbReference type="ARBA" id="ARBA00022723"/>
    </source>
</evidence>
<evidence type="ECO:0000256" key="1">
    <source>
        <dbReference type="ARBA" id="ARBA00001961"/>
    </source>
</evidence>